<name>A0A928YRN3_9SPHI</name>
<gene>
    <name evidence="1" type="ORF">C4F49_07340</name>
</gene>
<evidence type="ECO:0008006" key="3">
    <source>
        <dbReference type="Google" id="ProtNLM"/>
    </source>
</evidence>
<accession>A0A928YRN3</accession>
<proteinExistence type="predicted"/>
<dbReference type="SUPFAM" id="SSF82185">
    <property type="entry name" value="Histone H3 K4-specific methyltransferase SET7/9 N-terminal domain"/>
    <property type="match status" value="1"/>
</dbReference>
<dbReference type="AlphaFoldDB" id="A0A928YRN3"/>
<protein>
    <recommendedName>
        <fullName evidence="3">Antitoxin component YwqK of the YwqJK toxin-antitoxin module</fullName>
    </recommendedName>
</protein>
<sequence>MSSIAKAQDTIYFDQDWNETSKANHSFYRPMPLAKVGELELLKDYYKNGNLQFQAYIKDSKEDHFVGDVYYYEENGFDSNSRQYYNESSIKELSYYNQDGSVWKKISYDENGKKSKISIFLKGKELFSGEIIDANTFSGTFNPPKPESYYDRFEEMTEPSVITYEGPVATAEVTLEDESPKTSYLEVTYWKNGQKAAESKFENTDYSNGKIVSKKHWDENGKLISSVTFEDDGIAKKYVDIDYYTNNQVAISVQEMKEMRSQNEYEKRTLYSEKGEILSEQKYQDGELAEVINYNLADRTQSTQLYREGMPYDGEFTTVIGYNQLFYTFKNGKKEGKITVKDRETNTITLYEGYYKDDLPFDGYFIIDGAETYQLHHYTNGKQEGVQKVFANFFDDEVKEEFEMKNGVLDGYYNYYTDGKLVFESRYKDGKIMDGTQISKEEKWVYRNGELVEKTVFTDSYNSEPKLIERYENNQIASVEYFNFTIAEKEQESYLGTYKNGEPYDGYFTLHNLIDDIYLVDYYEKGTFRFQYSFDILEQLENYRHYTYFEKSEIENGKIINGSEFLPQTKNGLVKLVHQNKNITAAEINIFAMHYFNRINLKIVNDEIEISDMSSPLRIKIFKEKDYITGSLFEGDELLRTQKFPTEVKDGSPNSISFYYVKNNKIETFSIDHFPENYEVSSENRAFEIILTKFPMTTNKSMNEILQSLLEIFQSEDSGEFEELVENTLFPFPTSDFLSKMEYDENGQPLFGIKINMETSGKILVEAMENGKVRKTKRLESLSALLANDKEVLQKFWQQFINEM</sequence>
<dbReference type="Gene3D" id="3.90.930.1">
    <property type="match status" value="1"/>
</dbReference>
<dbReference type="Gene3D" id="2.20.110.10">
    <property type="entry name" value="Histone H3 K4-specific methyltransferase SET7/9 N-terminal domain"/>
    <property type="match status" value="1"/>
</dbReference>
<comment type="caution">
    <text evidence="1">The sequence shown here is derived from an EMBL/GenBank/DDBJ whole genome shotgun (WGS) entry which is preliminary data.</text>
</comment>
<reference evidence="1" key="1">
    <citation type="submission" date="2018-02" db="EMBL/GenBank/DDBJ databases">
        <authorList>
            <person name="Vasarhelyi B.M."/>
            <person name="Deshmukh S."/>
            <person name="Balint B."/>
            <person name="Kukolya J."/>
        </authorList>
    </citation>
    <scope>NUCLEOTIDE SEQUENCE</scope>
    <source>
        <strain evidence="1">KB22</strain>
    </source>
</reference>
<dbReference type="EMBL" id="PRDK01000004">
    <property type="protein sequence ID" value="MBE8713488.1"/>
    <property type="molecule type" value="Genomic_DNA"/>
</dbReference>
<organism evidence="1 2">
    <name type="scientific">Sphingobacterium hungaricum</name>
    <dbReference type="NCBI Taxonomy" id="2082723"/>
    <lineage>
        <taxon>Bacteria</taxon>
        <taxon>Pseudomonadati</taxon>
        <taxon>Bacteroidota</taxon>
        <taxon>Sphingobacteriia</taxon>
        <taxon>Sphingobacteriales</taxon>
        <taxon>Sphingobacteriaceae</taxon>
        <taxon>Sphingobacterium</taxon>
    </lineage>
</organism>
<evidence type="ECO:0000313" key="1">
    <source>
        <dbReference type="EMBL" id="MBE8713488.1"/>
    </source>
</evidence>
<keyword evidence="2" id="KW-1185">Reference proteome</keyword>
<evidence type="ECO:0000313" key="2">
    <source>
        <dbReference type="Proteomes" id="UP000616201"/>
    </source>
</evidence>
<dbReference type="Proteomes" id="UP000616201">
    <property type="component" value="Unassembled WGS sequence"/>
</dbReference>